<evidence type="ECO:0000313" key="1">
    <source>
        <dbReference type="EMBL" id="MBC8753672.1"/>
    </source>
</evidence>
<dbReference type="Proteomes" id="UP000619238">
    <property type="component" value="Unassembled WGS sequence"/>
</dbReference>
<proteinExistence type="predicted"/>
<organism evidence="1 2">
    <name type="scientific">Kordia aestuariivivens</name>
    <dbReference type="NCBI Taxonomy" id="2759037"/>
    <lineage>
        <taxon>Bacteria</taxon>
        <taxon>Pseudomonadati</taxon>
        <taxon>Bacteroidota</taxon>
        <taxon>Flavobacteriia</taxon>
        <taxon>Flavobacteriales</taxon>
        <taxon>Flavobacteriaceae</taxon>
        <taxon>Kordia</taxon>
    </lineage>
</organism>
<protein>
    <recommendedName>
        <fullName evidence="3">DUF4303 domain-containing protein</fullName>
    </recommendedName>
</protein>
<reference evidence="1 2" key="1">
    <citation type="submission" date="2020-07" db="EMBL/GenBank/DDBJ databases">
        <title>Description of Kordia aestuariivivens sp. nov., isolated from a tidal flat.</title>
        <authorList>
            <person name="Park S."/>
            <person name="Yoon J.-H."/>
        </authorList>
    </citation>
    <scope>NUCLEOTIDE SEQUENCE [LARGE SCALE GENOMIC DNA]</scope>
    <source>
        <strain evidence="1 2">YSTF-M3</strain>
    </source>
</reference>
<keyword evidence="2" id="KW-1185">Reference proteome</keyword>
<name>A0ABR7Q554_9FLAO</name>
<comment type="caution">
    <text evidence="1">The sequence shown here is derived from an EMBL/GenBank/DDBJ whole genome shotgun (WGS) entry which is preliminary data.</text>
</comment>
<evidence type="ECO:0008006" key="3">
    <source>
        <dbReference type="Google" id="ProtNLM"/>
    </source>
</evidence>
<dbReference type="EMBL" id="JACGWS010000002">
    <property type="protein sequence ID" value="MBC8753672.1"/>
    <property type="molecule type" value="Genomic_DNA"/>
</dbReference>
<dbReference type="RefSeq" id="WP_187560718.1">
    <property type="nucleotide sequence ID" value="NZ_JACGWS010000002.1"/>
</dbReference>
<sequence length="203" mass="23842">MRTIEDLEGFEVDKIIEDIETTYTKELLQPMEAEFIKFFTKVQNFEDGYRTHKASKEIKLISVIYDANSRLSWVFAMSCLDFYEEDYDMARPEINMDMYDDYDVYEMCVNTLKKHNIDDEELDEYDISAIWETRAELDLDFLIACWQKAKAITNSKLYAFLEASDNSGGIRDLDNGNFFSDFNDSIEKYLKRNGIMVKKDAGL</sequence>
<accession>A0ABR7Q554</accession>
<evidence type="ECO:0000313" key="2">
    <source>
        <dbReference type="Proteomes" id="UP000619238"/>
    </source>
</evidence>
<gene>
    <name evidence="1" type="ORF">H2O64_03265</name>
</gene>